<dbReference type="eggNOG" id="COG1651">
    <property type="taxonomic scope" value="Bacteria"/>
</dbReference>
<keyword evidence="3" id="KW-1185">Reference proteome</keyword>
<dbReference type="InterPro" id="IPR012336">
    <property type="entry name" value="Thioredoxin-like_fold"/>
</dbReference>
<dbReference type="Proteomes" id="UP000007113">
    <property type="component" value="Chromosome"/>
</dbReference>
<evidence type="ECO:0000313" key="2">
    <source>
        <dbReference type="EMBL" id="AEU34706.1"/>
    </source>
</evidence>
<feature type="domain" description="Thioredoxin-like fold" evidence="1">
    <location>
        <begin position="66"/>
        <end position="204"/>
    </location>
</feature>
<dbReference type="InterPro" id="IPR036249">
    <property type="entry name" value="Thioredoxin-like_sf"/>
</dbReference>
<proteinExistence type="predicted"/>
<gene>
    <name evidence="2" type="ordered locus">AciX8_0351</name>
</gene>
<protein>
    <recommendedName>
        <fullName evidence="1">Thioredoxin-like fold domain-containing protein</fullName>
    </recommendedName>
</protein>
<dbReference type="Gene3D" id="3.40.30.10">
    <property type="entry name" value="Glutaredoxin"/>
    <property type="match status" value="1"/>
</dbReference>
<evidence type="ECO:0000313" key="3">
    <source>
        <dbReference type="Proteomes" id="UP000007113"/>
    </source>
</evidence>
<sequence precursor="true">MIPEHTLLAKGLHVRPTAMSRLLSAALFLSLTGVAPFALTAQTSVPPNQVSNFKDTSMLKPPPGVPVAIIEWEDLECPACAHAFPIVHEALNHYKIPLIRHDFQIPGHIWSHEASLYARYIQDKISPDLATEYRREVFASQYQIASKDDLHNFTQKFMTTHGKQMPFVVDPTGEFEKEVRADSALGEKLGLNETPTIIVVTQKHWIQVKDVMQLYTAIDQAQAATAGSAAPAAHKK</sequence>
<dbReference type="KEGG" id="gma:AciX8_0351"/>
<dbReference type="STRING" id="682795.AciX8_0351"/>
<accession>G8P1G7</accession>
<dbReference type="HOGENOM" id="CLU_106747_0_0_0"/>
<dbReference type="SUPFAM" id="SSF52833">
    <property type="entry name" value="Thioredoxin-like"/>
    <property type="match status" value="1"/>
</dbReference>
<organism evidence="2 3">
    <name type="scientific">Granulicella mallensis (strain ATCC BAA-1857 / DSM 23137 / MP5ACTX8)</name>
    <dbReference type="NCBI Taxonomy" id="682795"/>
    <lineage>
        <taxon>Bacteria</taxon>
        <taxon>Pseudomonadati</taxon>
        <taxon>Acidobacteriota</taxon>
        <taxon>Terriglobia</taxon>
        <taxon>Terriglobales</taxon>
        <taxon>Acidobacteriaceae</taxon>
        <taxon>Granulicella</taxon>
    </lineage>
</organism>
<name>G8P1G7_GRAMM</name>
<dbReference type="Pfam" id="PF13462">
    <property type="entry name" value="Thioredoxin_4"/>
    <property type="match status" value="1"/>
</dbReference>
<evidence type="ECO:0000259" key="1">
    <source>
        <dbReference type="Pfam" id="PF13462"/>
    </source>
</evidence>
<dbReference type="AlphaFoldDB" id="G8P1G7"/>
<dbReference type="EMBL" id="CP003130">
    <property type="protein sequence ID" value="AEU34706.1"/>
    <property type="molecule type" value="Genomic_DNA"/>
</dbReference>
<reference evidence="2 3" key="1">
    <citation type="submission" date="2011-11" db="EMBL/GenBank/DDBJ databases">
        <title>Complete sequence of Granulicella mallensis MP5ACTX8.</title>
        <authorList>
            <consortium name="US DOE Joint Genome Institute"/>
            <person name="Lucas S."/>
            <person name="Copeland A."/>
            <person name="Lapidus A."/>
            <person name="Cheng J.-F."/>
            <person name="Goodwin L."/>
            <person name="Pitluck S."/>
            <person name="Peters L."/>
            <person name="Lu M."/>
            <person name="Detter J.C."/>
            <person name="Han C."/>
            <person name="Tapia R."/>
            <person name="Land M."/>
            <person name="Hauser L."/>
            <person name="Kyrpides N."/>
            <person name="Ivanova N."/>
            <person name="Mikhailova N."/>
            <person name="Pagani I."/>
            <person name="Rawat S."/>
            <person name="Mannisto M."/>
            <person name="Haggblom M."/>
            <person name="Woyke T."/>
        </authorList>
    </citation>
    <scope>NUCLEOTIDE SEQUENCE [LARGE SCALE GENOMIC DNA]</scope>
    <source>
        <strain evidence="3">ATCC BAA-1857 / DSM 23137 / MP5ACTX8</strain>
    </source>
</reference>